<proteinExistence type="predicted"/>
<dbReference type="EMBL" id="SZNK01000001">
    <property type="protein sequence ID" value="TKI54926.1"/>
    <property type="molecule type" value="Genomic_DNA"/>
</dbReference>
<keyword evidence="2" id="KW-1185">Reference proteome</keyword>
<sequence>MGWRKIKFSVENVITAGREVGEVLADPAGIINRGRNALDWESVADYATREFDWTEVTDQLEIFKERLEVLMEEALMGAHKMRSIKLGRS</sequence>
<dbReference type="AlphaFoldDB" id="A0A4U2Y399"/>
<protein>
    <submittedName>
        <fullName evidence="1">Uncharacterized protein</fullName>
    </submittedName>
</protein>
<evidence type="ECO:0000313" key="2">
    <source>
        <dbReference type="Proteomes" id="UP000307841"/>
    </source>
</evidence>
<gene>
    <name evidence="1" type="ORF">E8L90_05395</name>
</gene>
<name>A0A4U2Y399_9BACL</name>
<organism evidence="1 2">
    <name type="scientific">Brevibacillus antibioticus</name>
    <dbReference type="NCBI Taxonomy" id="2570228"/>
    <lineage>
        <taxon>Bacteria</taxon>
        <taxon>Bacillati</taxon>
        <taxon>Bacillota</taxon>
        <taxon>Bacilli</taxon>
        <taxon>Bacillales</taxon>
        <taxon>Paenibacillaceae</taxon>
        <taxon>Brevibacillus</taxon>
    </lineage>
</organism>
<dbReference type="RefSeq" id="WP_137028326.1">
    <property type="nucleotide sequence ID" value="NZ_SZNK01000001.1"/>
</dbReference>
<evidence type="ECO:0000313" key="1">
    <source>
        <dbReference type="EMBL" id="TKI54926.1"/>
    </source>
</evidence>
<comment type="caution">
    <text evidence="1">The sequence shown here is derived from an EMBL/GenBank/DDBJ whole genome shotgun (WGS) entry which is preliminary data.</text>
</comment>
<dbReference type="Proteomes" id="UP000307841">
    <property type="component" value="Unassembled WGS sequence"/>
</dbReference>
<accession>A0A4U2Y399</accession>
<reference evidence="1 2" key="1">
    <citation type="submission" date="2019-04" db="EMBL/GenBank/DDBJ databases">
        <title>Whole genome sequencing of Brevibacillus sp. TGS2-1.</title>
        <authorList>
            <person name="Choi A."/>
        </authorList>
    </citation>
    <scope>NUCLEOTIDE SEQUENCE [LARGE SCALE GENOMIC DNA]</scope>
    <source>
        <strain evidence="1 2">TGS2-1</strain>
    </source>
</reference>